<keyword evidence="5" id="KW-0472">Membrane</keyword>
<dbReference type="RefSeq" id="WP_420903485.1">
    <property type="nucleotide sequence ID" value="NZ_BAAFGK010000001.1"/>
</dbReference>
<dbReference type="Pfam" id="PF07798">
    <property type="entry name" value="CCDC90-like"/>
    <property type="match status" value="1"/>
</dbReference>
<evidence type="ECO:0000256" key="2">
    <source>
        <dbReference type="ARBA" id="ARBA00022692"/>
    </source>
</evidence>
<evidence type="ECO:0008006" key="9">
    <source>
        <dbReference type="Google" id="ProtNLM"/>
    </source>
</evidence>
<keyword evidence="3" id="KW-1133">Transmembrane helix</keyword>
<keyword evidence="2" id="KW-0812">Transmembrane</keyword>
<evidence type="ECO:0000256" key="5">
    <source>
        <dbReference type="ARBA" id="ARBA00023136"/>
    </source>
</evidence>
<dbReference type="InterPro" id="IPR024461">
    <property type="entry name" value="CCDC90-like"/>
</dbReference>
<dbReference type="Gene3D" id="1.20.5.340">
    <property type="match status" value="1"/>
</dbReference>
<keyword evidence="8" id="KW-1185">Reference proteome</keyword>
<sequence length="205" mass="22721">MSGLVATFDTHKFVKQMVATGFTEEQAETQVALLTDILSYQLSTKADIFQMDTHVLELQRDIKSLDAGIETVQADLKRDIKELDARIETVQADLKRDIKELDARIETVQADLKRDIKELDARIETTRADLQRDIEATRVGLQRDIEVAKSETIRWTAGMFAAQTALIIGAMFAVMKFSQPALAPVSPSLPLSAPLTQTPPPGLGR</sequence>
<feature type="coiled-coil region" evidence="6">
    <location>
        <begin position="73"/>
        <end position="129"/>
    </location>
</feature>
<dbReference type="EMBL" id="BAAFGK010000001">
    <property type="protein sequence ID" value="GAB0055773.1"/>
    <property type="molecule type" value="Genomic_DNA"/>
</dbReference>
<comment type="subcellular location">
    <subcellularLocation>
        <location evidence="1">Membrane</location>
    </subcellularLocation>
</comment>
<organism evidence="7 8">
    <name type="scientific">Candidatus Magnetaquiglobus chichijimensis</name>
    <dbReference type="NCBI Taxonomy" id="3141448"/>
    <lineage>
        <taxon>Bacteria</taxon>
        <taxon>Pseudomonadati</taxon>
        <taxon>Pseudomonadota</taxon>
        <taxon>Magnetococcia</taxon>
        <taxon>Magnetococcales</taxon>
        <taxon>Candidatus Magnetaquicoccaceae</taxon>
        <taxon>Candidatus Magnetaquiglobus</taxon>
    </lineage>
</organism>
<evidence type="ECO:0000256" key="6">
    <source>
        <dbReference type="SAM" id="Coils"/>
    </source>
</evidence>
<protein>
    <recommendedName>
        <fullName evidence="9">DUF1640 domain-containing protein</fullName>
    </recommendedName>
</protein>
<evidence type="ECO:0000313" key="8">
    <source>
        <dbReference type="Proteomes" id="UP001628193"/>
    </source>
</evidence>
<proteinExistence type="predicted"/>
<evidence type="ECO:0000256" key="1">
    <source>
        <dbReference type="ARBA" id="ARBA00004370"/>
    </source>
</evidence>
<dbReference type="Proteomes" id="UP001628193">
    <property type="component" value="Unassembled WGS sequence"/>
</dbReference>
<keyword evidence="4 6" id="KW-0175">Coiled coil</keyword>
<evidence type="ECO:0000313" key="7">
    <source>
        <dbReference type="EMBL" id="GAB0055773.1"/>
    </source>
</evidence>
<reference evidence="7 8" key="1">
    <citation type="submission" date="2024-09" db="EMBL/GenBank/DDBJ databases">
        <title>Draft genome sequence of Candidatus Magnetaquicoccaceae bacterium FCR-1.</title>
        <authorList>
            <person name="Shimoshige H."/>
            <person name="Shimamura S."/>
            <person name="Taoka A."/>
            <person name="Kobayashi H."/>
            <person name="Maekawa T."/>
        </authorList>
    </citation>
    <scope>NUCLEOTIDE SEQUENCE [LARGE SCALE GENOMIC DNA]</scope>
    <source>
        <strain evidence="7 8">FCR-1</strain>
    </source>
</reference>
<name>A0ABQ0C4G3_9PROT</name>
<gene>
    <name evidence="7" type="ORF">SIID45300_00069</name>
</gene>
<comment type="caution">
    <text evidence="7">The sequence shown here is derived from an EMBL/GenBank/DDBJ whole genome shotgun (WGS) entry which is preliminary data.</text>
</comment>
<evidence type="ECO:0000256" key="4">
    <source>
        <dbReference type="ARBA" id="ARBA00023054"/>
    </source>
</evidence>
<accession>A0ABQ0C4G3</accession>
<evidence type="ECO:0000256" key="3">
    <source>
        <dbReference type="ARBA" id="ARBA00022989"/>
    </source>
</evidence>